<reference evidence="4" key="2">
    <citation type="journal article" date="2018" name="Nat. Commun.">
        <title>Extreme sensitivity to ultraviolet light in the fungal pathogen causing white-nose syndrome of bats.</title>
        <authorList>
            <person name="Palmer J.M."/>
            <person name="Drees K.P."/>
            <person name="Foster J.T."/>
            <person name="Lindner D.L."/>
        </authorList>
    </citation>
    <scope>NUCLEOTIDE SEQUENCE [LARGE SCALE GENOMIC DNA]</scope>
    <source>
        <strain evidence="4">UAMH 10579</strain>
    </source>
</reference>
<dbReference type="OrthoDB" id="2018906at2759"/>
<feature type="domain" description="DUF1254" evidence="2">
    <location>
        <begin position="50"/>
        <end position="213"/>
    </location>
</feature>
<dbReference type="RefSeq" id="XP_018125959.1">
    <property type="nucleotide sequence ID" value="XM_018279419.1"/>
</dbReference>
<dbReference type="SUPFAM" id="SSF160935">
    <property type="entry name" value="VPA0735-like"/>
    <property type="match status" value="1"/>
</dbReference>
<reference evidence="3 4" key="1">
    <citation type="submission" date="2016-03" db="EMBL/GenBank/DDBJ databases">
        <title>Comparative genomics of Pseudogymnoascus destructans, the fungus causing white-nose syndrome of bats.</title>
        <authorList>
            <person name="Palmer J.M."/>
            <person name="Drees K.P."/>
            <person name="Foster J.T."/>
            <person name="Lindner D.L."/>
        </authorList>
    </citation>
    <scope>NUCLEOTIDE SEQUENCE [LARGE SCALE GENOMIC DNA]</scope>
    <source>
        <strain evidence="3 4">UAMH 10579</strain>
    </source>
</reference>
<evidence type="ECO:0008006" key="5">
    <source>
        <dbReference type="Google" id="ProtNLM"/>
    </source>
</evidence>
<dbReference type="Gene3D" id="2.60.40.1610">
    <property type="entry name" value="Domain of unknown function DUF1254"/>
    <property type="match status" value="1"/>
</dbReference>
<organism evidence="3 4">
    <name type="scientific">Pseudogymnoascus verrucosus</name>
    <dbReference type="NCBI Taxonomy" id="342668"/>
    <lineage>
        <taxon>Eukaryota</taxon>
        <taxon>Fungi</taxon>
        <taxon>Dikarya</taxon>
        <taxon>Ascomycota</taxon>
        <taxon>Pezizomycotina</taxon>
        <taxon>Leotiomycetes</taxon>
        <taxon>Thelebolales</taxon>
        <taxon>Thelebolaceae</taxon>
        <taxon>Pseudogymnoascus</taxon>
    </lineage>
</organism>
<evidence type="ECO:0000313" key="3">
    <source>
        <dbReference type="EMBL" id="OBT92226.1"/>
    </source>
</evidence>
<dbReference type="InterPro" id="IPR037050">
    <property type="entry name" value="DUF1254_sf"/>
</dbReference>
<protein>
    <recommendedName>
        <fullName evidence="5">DUF1254 domain-containing protein</fullName>
    </recommendedName>
</protein>
<dbReference type="GeneID" id="28843398"/>
<sequence length="494" mass="54879">MAVAMKMSPLPNNSHEKEEQQHALEFSYMYGYPLLEYAKYVACYPKASTNTLYHDRRLSTSDDLKVIRPNVDTLYSTIFIDVSSHDLEVTVPSIPDRYWVFPFYDPYAKPHAIQARFLPIANLGDSSRYGNNIANIGSLQGHKPGKYLFRLASKDFGFFSGPPPEEAGHHCNYLGYINFPTAYGMGLIRIASTPATEDQKIVNVYQDQIHVTPVKRLDLQPVAPALDLSLLITPAYRVSGENSAAHVVLALTAAFAAHNQSAVIQDRPWIADLLAKSGIEQGISGKTDLSQIHEYAEAQAVKLARSPNGRREYGNGWSELFPGCKGNFNSFYQARYAVGKKGYLALTKDQALYPSLAAPLIIGANEAVLLRFSRRPALVPSGFWSLTAYNSEQYLVPNRINRYCLGDRDDMRFADGSSLADHTKDGEFHILLQPADLPPPWGWLNNWLPAPAGGGKLSITMRWYGAMEEMMSGSYECPKIEHISAITGSPVSRM</sequence>
<dbReference type="Pfam" id="PF06863">
    <property type="entry name" value="DUF1254"/>
    <property type="match status" value="1"/>
</dbReference>
<evidence type="ECO:0000259" key="2">
    <source>
        <dbReference type="Pfam" id="PF06863"/>
    </source>
</evidence>
<dbReference type="AlphaFoldDB" id="A0A1B8G8R8"/>
<dbReference type="Gene3D" id="2.60.120.600">
    <property type="entry name" value="Domain of unknown function DUF1214, C-terminal domain"/>
    <property type="match status" value="1"/>
</dbReference>
<accession>A0A1B8G8R8</accession>
<gene>
    <name evidence="3" type="ORF">VE01_10012</name>
</gene>
<dbReference type="PANTHER" id="PTHR36509:SF2">
    <property type="entry name" value="BLL3101 PROTEIN"/>
    <property type="match status" value="1"/>
</dbReference>
<evidence type="ECO:0000313" key="4">
    <source>
        <dbReference type="Proteomes" id="UP000091956"/>
    </source>
</evidence>
<name>A0A1B8G8R8_9PEZI</name>
<dbReference type="Proteomes" id="UP000091956">
    <property type="component" value="Unassembled WGS sequence"/>
</dbReference>
<dbReference type="EMBL" id="KV460271">
    <property type="protein sequence ID" value="OBT92226.1"/>
    <property type="molecule type" value="Genomic_DNA"/>
</dbReference>
<proteinExistence type="predicted"/>
<evidence type="ECO:0000259" key="1">
    <source>
        <dbReference type="Pfam" id="PF06742"/>
    </source>
</evidence>
<feature type="domain" description="DUF1214" evidence="1">
    <location>
        <begin position="372"/>
        <end position="466"/>
    </location>
</feature>
<dbReference type="PANTHER" id="PTHR36509">
    <property type="entry name" value="BLL3101 PROTEIN"/>
    <property type="match status" value="1"/>
</dbReference>
<keyword evidence="4" id="KW-1185">Reference proteome</keyword>
<dbReference type="InterPro" id="IPR010679">
    <property type="entry name" value="DUF1254"/>
</dbReference>
<dbReference type="Pfam" id="PF06742">
    <property type="entry name" value="DUF1214"/>
    <property type="match status" value="1"/>
</dbReference>
<dbReference type="InterPro" id="IPR010621">
    <property type="entry name" value="DUF1214"/>
</dbReference>
<dbReference type="InterPro" id="IPR037049">
    <property type="entry name" value="DUF1214_C_sf"/>
</dbReference>